<evidence type="ECO:0000313" key="1">
    <source>
        <dbReference type="EMBL" id="TDQ71132.1"/>
    </source>
</evidence>
<dbReference type="EMBL" id="SNYS01000005">
    <property type="protein sequence ID" value="TDQ71132.1"/>
    <property type="molecule type" value="Genomic_DNA"/>
</dbReference>
<protein>
    <submittedName>
        <fullName evidence="1">Nucleoside 2-deoxyribosyltransferase</fullName>
    </submittedName>
</protein>
<name>A0A484F6W5_9EURY</name>
<organism evidence="1 2">
    <name type="scientific">Methanimicrococcus blatticola</name>
    <dbReference type="NCBI Taxonomy" id="91560"/>
    <lineage>
        <taxon>Archaea</taxon>
        <taxon>Methanobacteriati</taxon>
        <taxon>Methanobacteriota</taxon>
        <taxon>Stenosarchaea group</taxon>
        <taxon>Methanomicrobia</taxon>
        <taxon>Methanosarcinales</taxon>
        <taxon>Methanosarcinaceae</taxon>
        <taxon>Methanimicrococcus</taxon>
    </lineage>
</organism>
<keyword evidence="2" id="KW-1185">Reference proteome</keyword>
<dbReference type="InterPro" id="IPR007710">
    <property type="entry name" value="Nucleoside_deoxyribTrfase"/>
</dbReference>
<dbReference type="Gene3D" id="3.40.50.450">
    <property type="match status" value="1"/>
</dbReference>
<keyword evidence="1" id="KW-0808">Transferase</keyword>
<sequence>MVQIYLAGALFSQAERDFNKKLQQMMLESGFSVFLPQEDAEDNKDQRIERNQSAIFLSCLGGLQKSDMVVTVLDGTDVDSGTAWELGYAYATKKPIVGIRTDFRIQTPDEKVNLMIQETLDDFVENVDDLKKVLVKYKK</sequence>
<proteinExistence type="predicted"/>
<accession>A0A484F6W5</accession>
<dbReference type="GO" id="GO:0009159">
    <property type="term" value="P:deoxyribonucleoside monophosphate catabolic process"/>
    <property type="evidence" value="ECO:0007669"/>
    <property type="project" value="TreeGrafter"/>
</dbReference>
<dbReference type="Proteomes" id="UP000294855">
    <property type="component" value="Unassembled WGS sequence"/>
</dbReference>
<reference evidence="1 2" key="1">
    <citation type="submission" date="2019-03" db="EMBL/GenBank/DDBJ databases">
        <title>Genomic Encyclopedia of Type Strains, Phase IV (KMG-IV): sequencing the most valuable type-strain genomes for metagenomic binning, comparative biology and taxonomic classification.</title>
        <authorList>
            <person name="Goeker M."/>
        </authorList>
    </citation>
    <scope>NUCLEOTIDE SEQUENCE [LARGE SCALE GENOMIC DNA]</scope>
    <source>
        <strain evidence="1 2">DSM 13328</strain>
    </source>
</reference>
<dbReference type="Pfam" id="PF05014">
    <property type="entry name" value="Nuc_deoxyrib_tr"/>
    <property type="match status" value="1"/>
</dbReference>
<dbReference type="AlphaFoldDB" id="A0A484F6W5"/>
<dbReference type="SUPFAM" id="SSF52309">
    <property type="entry name" value="N-(deoxy)ribosyltransferase-like"/>
    <property type="match status" value="1"/>
</dbReference>
<gene>
    <name evidence="1" type="ORF">C7391_0232</name>
</gene>
<dbReference type="GO" id="GO:0016740">
    <property type="term" value="F:transferase activity"/>
    <property type="evidence" value="ECO:0007669"/>
    <property type="project" value="UniProtKB-KW"/>
</dbReference>
<dbReference type="GO" id="GO:0070694">
    <property type="term" value="F:5-hydroxymethyl-dUMP N-hydrolase activity"/>
    <property type="evidence" value="ECO:0007669"/>
    <property type="project" value="TreeGrafter"/>
</dbReference>
<dbReference type="PANTHER" id="PTHR15364">
    <property type="entry name" value="2'-DEOXYNUCLEOSIDE 5'-PHOSPHATE N-HYDROLASE 1"/>
    <property type="match status" value="1"/>
</dbReference>
<dbReference type="OrthoDB" id="240616at2157"/>
<dbReference type="RefSeq" id="WP_133516710.1">
    <property type="nucleotide sequence ID" value="NZ_JAHDUW010000001.1"/>
</dbReference>
<dbReference type="InterPro" id="IPR051239">
    <property type="entry name" value="2'-dNMP_N-hydrolase"/>
</dbReference>
<dbReference type="PANTHER" id="PTHR15364:SF0">
    <property type="entry name" value="2'-DEOXYNUCLEOSIDE 5'-PHOSPHATE N-HYDROLASE 1"/>
    <property type="match status" value="1"/>
</dbReference>
<comment type="caution">
    <text evidence="1">The sequence shown here is derived from an EMBL/GenBank/DDBJ whole genome shotgun (WGS) entry which is preliminary data.</text>
</comment>
<evidence type="ECO:0000313" key="2">
    <source>
        <dbReference type="Proteomes" id="UP000294855"/>
    </source>
</evidence>